<dbReference type="HOGENOM" id="CLU_067442_5_1_7"/>
<keyword evidence="14" id="KW-1185">Reference proteome</keyword>
<evidence type="ECO:0000313" key="14">
    <source>
        <dbReference type="Proteomes" id="UP000008825"/>
    </source>
</evidence>
<dbReference type="GO" id="GO:0070042">
    <property type="term" value="F:rRNA (uridine-N3-)-methyltransferase activity"/>
    <property type="evidence" value="ECO:0007669"/>
    <property type="project" value="TreeGrafter"/>
</dbReference>
<evidence type="ECO:0000256" key="4">
    <source>
        <dbReference type="ARBA" id="ARBA00022552"/>
    </source>
</evidence>
<evidence type="ECO:0000256" key="8">
    <source>
        <dbReference type="ARBA" id="ARBA00025699"/>
    </source>
</evidence>
<feature type="domain" description="Ribosomal RNA small subunit methyltransferase E methyltransferase" evidence="11">
    <location>
        <begin position="76"/>
        <end position="239"/>
    </location>
</feature>
<dbReference type="NCBIfam" id="TIGR00046">
    <property type="entry name" value="RsmE family RNA methyltransferase"/>
    <property type="match status" value="1"/>
</dbReference>
<comment type="similarity">
    <text evidence="2 10">Belongs to the RNA methyltransferase RsmE family.</text>
</comment>
<accession>B5E9X3</accession>
<evidence type="ECO:0000256" key="3">
    <source>
        <dbReference type="ARBA" id="ARBA00022490"/>
    </source>
</evidence>
<dbReference type="NCBIfam" id="NF008692">
    <property type="entry name" value="PRK11713.1-5"/>
    <property type="match status" value="1"/>
</dbReference>
<dbReference type="AlphaFoldDB" id="B5E9X3"/>
<keyword evidence="6 10" id="KW-0808">Transferase</keyword>
<dbReference type="RefSeq" id="WP_012528679.1">
    <property type="nucleotide sequence ID" value="NC_011146.1"/>
</dbReference>
<organism evidence="13 14">
    <name type="scientific">Citrifermentans bemidjiense (strain ATCC BAA-1014 / DSM 16622 / JCM 12645 / Bem)</name>
    <name type="common">Geobacter bemidjiensis</name>
    <dbReference type="NCBI Taxonomy" id="404380"/>
    <lineage>
        <taxon>Bacteria</taxon>
        <taxon>Pseudomonadati</taxon>
        <taxon>Thermodesulfobacteriota</taxon>
        <taxon>Desulfuromonadia</taxon>
        <taxon>Geobacterales</taxon>
        <taxon>Geobacteraceae</taxon>
        <taxon>Citrifermentans</taxon>
    </lineage>
</organism>
<comment type="function">
    <text evidence="8 10">Specifically methylates the N3 position of the uracil ring of uridine 1498 (m3U1498) in 16S rRNA. Acts on the fully assembled 30S ribosomal subunit.</text>
</comment>
<dbReference type="GO" id="GO:0070475">
    <property type="term" value="P:rRNA base methylation"/>
    <property type="evidence" value="ECO:0007669"/>
    <property type="project" value="TreeGrafter"/>
</dbReference>
<dbReference type="EMBL" id="CP001124">
    <property type="protein sequence ID" value="ACH37271.1"/>
    <property type="molecule type" value="Genomic_DNA"/>
</dbReference>
<dbReference type="SUPFAM" id="SSF88697">
    <property type="entry name" value="PUA domain-like"/>
    <property type="match status" value="1"/>
</dbReference>
<dbReference type="InterPro" id="IPR029026">
    <property type="entry name" value="tRNA_m1G_MTases_N"/>
</dbReference>
<dbReference type="InterPro" id="IPR006700">
    <property type="entry name" value="RsmE"/>
</dbReference>
<keyword evidence="7 10" id="KW-0949">S-adenosyl-L-methionine</keyword>
<dbReference type="eggNOG" id="COG1385">
    <property type="taxonomic scope" value="Bacteria"/>
</dbReference>
<evidence type="ECO:0000256" key="10">
    <source>
        <dbReference type="PIRNR" id="PIRNR015601"/>
    </source>
</evidence>
<dbReference type="KEGG" id="gbm:Gbem_0240"/>
<comment type="catalytic activity">
    <reaction evidence="9 10">
        <text>uridine(1498) in 16S rRNA + S-adenosyl-L-methionine = N(3)-methyluridine(1498) in 16S rRNA + S-adenosyl-L-homocysteine + H(+)</text>
        <dbReference type="Rhea" id="RHEA:42920"/>
        <dbReference type="Rhea" id="RHEA-COMP:10283"/>
        <dbReference type="Rhea" id="RHEA-COMP:10284"/>
        <dbReference type="ChEBI" id="CHEBI:15378"/>
        <dbReference type="ChEBI" id="CHEBI:57856"/>
        <dbReference type="ChEBI" id="CHEBI:59789"/>
        <dbReference type="ChEBI" id="CHEBI:65315"/>
        <dbReference type="ChEBI" id="CHEBI:74502"/>
        <dbReference type="EC" id="2.1.1.193"/>
    </reaction>
</comment>
<name>B5E9X3_CITBB</name>
<gene>
    <name evidence="13" type="primary">rsmE</name>
    <name evidence="13" type="ordered locus">Gbem_0240</name>
</gene>
<dbReference type="NCBIfam" id="NF008709">
    <property type="entry name" value="PRK11713.7-4"/>
    <property type="match status" value="1"/>
</dbReference>
<dbReference type="InterPro" id="IPR015947">
    <property type="entry name" value="PUA-like_sf"/>
</dbReference>
<dbReference type="PANTHER" id="PTHR30027">
    <property type="entry name" value="RIBOSOMAL RNA SMALL SUBUNIT METHYLTRANSFERASE E"/>
    <property type="match status" value="1"/>
</dbReference>
<dbReference type="Proteomes" id="UP000008825">
    <property type="component" value="Chromosome"/>
</dbReference>
<dbReference type="InterPro" id="IPR046886">
    <property type="entry name" value="RsmE_MTase_dom"/>
</dbReference>
<evidence type="ECO:0000256" key="7">
    <source>
        <dbReference type="ARBA" id="ARBA00022691"/>
    </source>
</evidence>
<evidence type="ECO:0000256" key="5">
    <source>
        <dbReference type="ARBA" id="ARBA00022603"/>
    </source>
</evidence>
<dbReference type="Gene3D" id="3.40.1280.10">
    <property type="match status" value="1"/>
</dbReference>
<dbReference type="SUPFAM" id="SSF75217">
    <property type="entry name" value="alpha/beta knot"/>
    <property type="match status" value="1"/>
</dbReference>
<evidence type="ECO:0000313" key="13">
    <source>
        <dbReference type="EMBL" id="ACH37271.1"/>
    </source>
</evidence>
<feature type="domain" description="Ribosomal RNA small subunit methyltransferase E PUA-like" evidence="12">
    <location>
        <begin position="18"/>
        <end position="64"/>
    </location>
</feature>
<dbReference type="Pfam" id="PF20260">
    <property type="entry name" value="PUA_4"/>
    <property type="match status" value="1"/>
</dbReference>
<evidence type="ECO:0000256" key="9">
    <source>
        <dbReference type="ARBA" id="ARBA00047944"/>
    </source>
</evidence>
<sequence>MRSFFLGDNAICGDSVTITGELYRHMARVLRIKQGSEVELIEDGDSRHRGTVEEVGAKSLTVRISASAAPAAEEPGLRITLLQGMPKGEKLDLILQKCTELGVAEVVAFDAARSVVKLRGDRSATRLARYEKIVREAARQSGRRSAPKVALGGTLADVLADSHHEVKLLLYEGEEKTTLHGCFGAFEAPESVAVVVGPEGGLAPEEVRQALAAGFTPVTLGKRILRTETAGLAMLSILQFHWGDMG</sequence>
<dbReference type="InterPro" id="IPR029028">
    <property type="entry name" value="Alpha/beta_knot_MTases"/>
</dbReference>
<dbReference type="PANTHER" id="PTHR30027:SF3">
    <property type="entry name" value="16S RRNA (URACIL(1498)-N(3))-METHYLTRANSFERASE"/>
    <property type="match status" value="1"/>
</dbReference>
<dbReference type="CDD" id="cd18084">
    <property type="entry name" value="RsmE-like"/>
    <property type="match status" value="1"/>
</dbReference>
<protein>
    <recommendedName>
        <fullName evidence="10">Ribosomal RNA small subunit methyltransferase E</fullName>
        <ecNumber evidence="10">2.1.1.193</ecNumber>
    </recommendedName>
</protein>
<evidence type="ECO:0000256" key="2">
    <source>
        <dbReference type="ARBA" id="ARBA00005528"/>
    </source>
</evidence>
<dbReference type="InterPro" id="IPR046887">
    <property type="entry name" value="RsmE_PUA-like"/>
</dbReference>
<dbReference type="Pfam" id="PF04452">
    <property type="entry name" value="Methyltrans_RNA"/>
    <property type="match status" value="1"/>
</dbReference>
<evidence type="ECO:0000256" key="1">
    <source>
        <dbReference type="ARBA" id="ARBA00004496"/>
    </source>
</evidence>
<dbReference type="GO" id="GO:0005737">
    <property type="term" value="C:cytoplasm"/>
    <property type="evidence" value="ECO:0007669"/>
    <property type="project" value="UniProtKB-SubCell"/>
</dbReference>
<keyword evidence="4 10" id="KW-0698">rRNA processing</keyword>
<evidence type="ECO:0000259" key="11">
    <source>
        <dbReference type="Pfam" id="PF04452"/>
    </source>
</evidence>
<dbReference type="STRING" id="404380.Gbem_0240"/>
<evidence type="ECO:0000259" key="12">
    <source>
        <dbReference type="Pfam" id="PF20260"/>
    </source>
</evidence>
<dbReference type="EC" id="2.1.1.193" evidence="10"/>
<proteinExistence type="inferred from homology"/>
<dbReference type="OrthoDB" id="9815641at2"/>
<evidence type="ECO:0000256" key="6">
    <source>
        <dbReference type="ARBA" id="ARBA00022679"/>
    </source>
</evidence>
<reference evidence="13 14" key="2">
    <citation type="journal article" date="2010" name="BMC Genomics">
        <title>The genome of Geobacter bemidjiensis, exemplar for the subsurface clade of Geobacter species that predominate in Fe(III)-reducing subsurface environments.</title>
        <authorList>
            <person name="Aklujkar M."/>
            <person name="Young N.D."/>
            <person name="Holmes D."/>
            <person name="Chavan M."/>
            <person name="Risso C."/>
            <person name="Kiss H.E."/>
            <person name="Han C.S."/>
            <person name="Land M.L."/>
            <person name="Lovley D.R."/>
        </authorList>
    </citation>
    <scope>NUCLEOTIDE SEQUENCE [LARGE SCALE GENOMIC DNA]</scope>
    <source>
        <strain evidence="14">ATCC BAA-1014 / DSM 16622 / JCM 12645 / Bem</strain>
    </source>
</reference>
<dbReference type="PIRSF" id="PIRSF015601">
    <property type="entry name" value="MTase_slr0722"/>
    <property type="match status" value="1"/>
</dbReference>
<keyword evidence="3 10" id="KW-0963">Cytoplasm</keyword>
<keyword evidence="5 10" id="KW-0489">Methyltransferase</keyword>
<comment type="subcellular location">
    <subcellularLocation>
        <location evidence="1 10">Cytoplasm</location>
    </subcellularLocation>
</comment>
<reference evidence="13 14" key="1">
    <citation type="submission" date="2008-07" db="EMBL/GenBank/DDBJ databases">
        <title>Complete sequence of Geobacter bemidjiensis BEM.</title>
        <authorList>
            <consortium name="US DOE Joint Genome Institute"/>
            <person name="Lucas S."/>
            <person name="Copeland A."/>
            <person name="Lapidus A."/>
            <person name="Glavina del Rio T."/>
            <person name="Dalin E."/>
            <person name="Tice H."/>
            <person name="Bruce D."/>
            <person name="Goodwin L."/>
            <person name="Pitluck S."/>
            <person name="Kiss H."/>
            <person name="Brettin T."/>
            <person name="Detter J.C."/>
            <person name="Han C."/>
            <person name="Kuske C.R."/>
            <person name="Schmutz J."/>
            <person name="Larimer F."/>
            <person name="Land M."/>
            <person name="Hauser L."/>
            <person name="Kyrpides N."/>
            <person name="Lykidis A."/>
            <person name="Lovley D."/>
            <person name="Richardson P."/>
        </authorList>
    </citation>
    <scope>NUCLEOTIDE SEQUENCE [LARGE SCALE GENOMIC DNA]</scope>
    <source>
        <strain evidence="14">ATCC BAA-1014 / DSM 16622 / JCM 12645 / Bem</strain>
    </source>
</reference>